<sequence>MSDPLGELPESPEIERRMGAVIGRLMAPSVKAGVADLNEARRVCTPLAAEILLFLGEDRGEVAGALARMLQGDDQVPIGSGHALPPKLARQVWEDFDAALADEPTNAVYRLDEKHVKDITDFRIDIFHDESKHRGRPHVRVALEGRHITISIEKDPEVLAGPRNLRGEAAAIRCVRDNRKRLNAFWKKTRPDDQKLPRAARSSETATTKSKTGKKARGGYD</sequence>
<name>A0ABX7LQW1_9CAUL</name>
<evidence type="ECO:0000313" key="3">
    <source>
        <dbReference type="Proteomes" id="UP000662957"/>
    </source>
</evidence>
<dbReference type="Proteomes" id="UP000662957">
    <property type="component" value="Chromosome"/>
</dbReference>
<feature type="region of interest" description="Disordered" evidence="1">
    <location>
        <begin position="186"/>
        <end position="221"/>
    </location>
</feature>
<organism evidence="2 3">
    <name type="scientific">Brevundimonas fontaquae</name>
    <dbReference type="NCBI Taxonomy" id="2813778"/>
    <lineage>
        <taxon>Bacteria</taxon>
        <taxon>Pseudomonadati</taxon>
        <taxon>Pseudomonadota</taxon>
        <taxon>Alphaproteobacteria</taxon>
        <taxon>Caulobacterales</taxon>
        <taxon>Caulobacteraceae</taxon>
        <taxon>Brevundimonas</taxon>
    </lineage>
</organism>
<feature type="compositionally biased region" description="Basic residues" evidence="1">
    <location>
        <begin position="211"/>
        <end position="221"/>
    </location>
</feature>
<feature type="compositionally biased region" description="Low complexity" evidence="1">
    <location>
        <begin position="199"/>
        <end position="210"/>
    </location>
</feature>
<accession>A0ABX7LQW1</accession>
<evidence type="ECO:0000313" key="2">
    <source>
        <dbReference type="EMBL" id="QSF55218.1"/>
    </source>
</evidence>
<dbReference type="RefSeq" id="WP_205682596.1">
    <property type="nucleotide sequence ID" value="NZ_CP070968.1"/>
</dbReference>
<protein>
    <submittedName>
        <fullName evidence="2">Uncharacterized protein</fullName>
    </submittedName>
</protein>
<proteinExistence type="predicted"/>
<reference evidence="2 3" key="1">
    <citation type="submission" date="2021-02" db="EMBL/GenBank/DDBJ databases">
        <title>Brevundimonas sp. CS1 genome sequence.</title>
        <authorList>
            <person name="Lee K."/>
            <person name="Choi Y.-J."/>
            <person name="Son H.-R."/>
        </authorList>
    </citation>
    <scope>NUCLEOTIDE SEQUENCE [LARGE SCALE GENOMIC DNA]</scope>
    <source>
        <strain evidence="2 3">CS1</strain>
    </source>
</reference>
<keyword evidence="3" id="KW-1185">Reference proteome</keyword>
<dbReference type="EMBL" id="CP070968">
    <property type="protein sequence ID" value="QSF55218.1"/>
    <property type="molecule type" value="Genomic_DNA"/>
</dbReference>
<gene>
    <name evidence="2" type="ORF">JX001_05295</name>
</gene>
<evidence type="ECO:0000256" key="1">
    <source>
        <dbReference type="SAM" id="MobiDB-lite"/>
    </source>
</evidence>